<dbReference type="AlphaFoldDB" id="A0A4R8IKS6"/>
<proteinExistence type="predicted"/>
<accession>A0A4R8IKS6</accession>
<gene>
    <name evidence="1" type="ORF">B0I22_1467</name>
</gene>
<keyword evidence="2" id="KW-1185">Reference proteome</keyword>
<name>A0A4R8IKS6_9FLAO</name>
<evidence type="ECO:0000313" key="1">
    <source>
        <dbReference type="EMBL" id="TDX87279.1"/>
    </source>
</evidence>
<dbReference type="Proteomes" id="UP000295313">
    <property type="component" value="Unassembled WGS sequence"/>
</dbReference>
<organism evidence="1 2">
    <name type="scientific">Epilithonimonas xixisoli</name>
    <dbReference type="NCBI Taxonomy" id="1476462"/>
    <lineage>
        <taxon>Bacteria</taxon>
        <taxon>Pseudomonadati</taxon>
        <taxon>Bacteroidota</taxon>
        <taxon>Flavobacteriia</taxon>
        <taxon>Flavobacteriales</taxon>
        <taxon>Weeksellaceae</taxon>
        <taxon>Chryseobacterium group</taxon>
        <taxon>Epilithonimonas</taxon>
    </lineage>
</organism>
<evidence type="ECO:0000313" key="2">
    <source>
        <dbReference type="Proteomes" id="UP000295313"/>
    </source>
</evidence>
<dbReference type="RefSeq" id="WP_133943889.1">
    <property type="nucleotide sequence ID" value="NZ_SOEO01000001.1"/>
</dbReference>
<sequence>MAKLKKNGNLSGAIGNFIFVNKNGKLHVQQKSKTYNQSPNSENAAVAYGQNSNQDRAVRQAITEKIYIRNYHCFVVNHRTRIQKTMVQTIDAQGESSIQYTNPQPMVGTIFNNDWDWEKATNFYPDYDLDADQVMTVKIPQLTLGKQIKLPRNAEWANLKMYAFTIDPNQKNPEANILSSLSLDLEKNKNVPAQDWVFDMPKDAFWALVIATISYTSGKNNIAEEQKHTGTYLWAKKIQD</sequence>
<comment type="caution">
    <text evidence="1">The sequence shown here is derived from an EMBL/GenBank/DDBJ whole genome shotgun (WGS) entry which is preliminary data.</text>
</comment>
<dbReference type="EMBL" id="SOEO01000001">
    <property type="protein sequence ID" value="TDX87279.1"/>
    <property type="molecule type" value="Genomic_DNA"/>
</dbReference>
<protein>
    <submittedName>
        <fullName evidence="1">Uncharacterized protein</fullName>
    </submittedName>
</protein>
<reference evidence="1 2" key="1">
    <citation type="submission" date="2019-03" db="EMBL/GenBank/DDBJ databases">
        <title>Genomic Encyclopedia of Type Strains, Phase III (KMG-III): the genomes of soil and plant-associated and newly described type strains.</title>
        <authorList>
            <person name="Whitman W."/>
        </authorList>
    </citation>
    <scope>NUCLEOTIDE SEQUENCE [LARGE SCALE GENOMIC DNA]</scope>
    <source>
        <strain evidence="1 2">CGMCC 1.12802</strain>
    </source>
</reference>
<dbReference type="OrthoDB" id="1257058at2"/>